<comment type="caution">
    <text evidence="9">The sequence shown here is derived from an EMBL/GenBank/DDBJ whole genome shotgun (WGS) entry which is preliminary data.</text>
</comment>
<protein>
    <recommendedName>
        <fullName evidence="8">ABC transmembrane type-1 domain-containing protein</fullName>
    </recommendedName>
</protein>
<dbReference type="PANTHER" id="PTHR30043">
    <property type="entry name" value="PHOSPHONATES TRANSPORT SYSTEM PERMEASE PROTEIN"/>
    <property type="match status" value="1"/>
</dbReference>
<dbReference type="SUPFAM" id="SSF161098">
    <property type="entry name" value="MetI-like"/>
    <property type="match status" value="1"/>
</dbReference>
<dbReference type="GO" id="GO:0055085">
    <property type="term" value="P:transmembrane transport"/>
    <property type="evidence" value="ECO:0007669"/>
    <property type="project" value="InterPro"/>
</dbReference>
<dbReference type="Gene3D" id="1.10.3720.10">
    <property type="entry name" value="MetI-like"/>
    <property type="match status" value="1"/>
</dbReference>
<name>A0A3D1JJ13_9CHLR</name>
<evidence type="ECO:0000256" key="1">
    <source>
        <dbReference type="ARBA" id="ARBA00004651"/>
    </source>
</evidence>
<comment type="similarity">
    <text evidence="7">Belongs to the binding-protein-dependent transport system permease family.</text>
</comment>
<evidence type="ECO:0000256" key="2">
    <source>
        <dbReference type="ARBA" id="ARBA00022448"/>
    </source>
</evidence>
<feature type="transmembrane region" description="Helical" evidence="7">
    <location>
        <begin position="282"/>
        <end position="303"/>
    </location>
</feature>
<keyword evidence="5 7" id="KW-1133">Transmembrane helix</keyword>
<dbReference type="OrthoDB" id="152016at2"/>
<feature type="transmembrane region" description="Helical" evidence="7">
    <location>
        <begin position="33"/>
        <end position="61"/>
    </location>
</feature>
<proteinExistence type="inferred from homology"/>
<keyword evidence="4 7" id="KW-0812">Transmembrane</keyword>
<dbReference type="AlphaFoldDB" id="A0A3D1JJ13"/>
<evidence type="ECO:0000313" key="9">
    <source>
        <dbReference type="EMBL" id="HCE18217.1"/>
    </source>
</evidence>
<keyword evidence="2 7" id="KW-0813">Transport</keyword>
<dbReference type="Proteomes" id="UP000264141">
    <property type="component" value="Unassembled WGS sequence"/>
</dbReference>
<feature type="transmembrane region" description="Helical" evidence="7">
    <location>
        <begin position="151"/>
        <end position="170"/>
    </location>
</feature>
<comment type="subcellular location">
    <subcellularLocation>
        <location evidence="1 7">Cell membrane</location>
        <topology evidence="1 7">Multi-pass membrane protein</topology>
    </subcellularLocation>
</comment>
<dbReference type="PROSITE" id="PS50928">
    <property type="entry name" value="ABC_TM1"/>
    <property type="match status" value="1"/>
</dbReference>
<dbReference type="InterPro" id="IPR000515">
    <property type="entry name" value="MetI-like"/>
</dbReference>
<feature type="transmembrane region" description="Helical" evidence="7">
    <location>
        <begin position="123"/>
        <end position="145"/>
    </location>
</feature>
<gene>
    <name evidence="9" type="ORF">DEQ80_10190</name>
</gene>
<evidence type="ECO:0000313" key="10">
    <source>
        <dbReference type="Proteomes" id="UP000264141"/>
    </source>
</evidence>
<feature type="domain" description="ABC transmembrane type-1" evidence="8">
    <location>
        <begin position="147"/>
        <end position="332"/>
    </location>
</feature>
<evidence type="ECO:0000256" key="4">
    <source>
        <dbReference type="ARBA" id="ARBA00022692"/>
    </source>
</evidence>
<organism evidence="9 10">
    <name type="scientific">Anaerolinea thermolimosa</name>
    <dbReference type="NCBI Taxonomy" id="229919"/>
    <lineage>
        <taxon>Bacteria</taxon>
        <taxon>Bacillati</taxon>
        <taxon>Chloroflexota</taxon>
        <taxon>Anaerolineae</taxon>
        <taxon>Anaerolineales</taxon>
        <taxon>Anaerolineaceae</taxon>
        <taxon>Anaerolinea</taxon>
    </lineage>
</organism>
<evidence type="ECO:0000256" key="3">
    <source>
        <dbReference type="ARBA" id="ARBA00022475"/>
    </source>
</evidence>
<keyword evidence="3" id="KW-1003">Cell membrane</keyword>
<dbReference type="STRING" id="229919.GCA_001050195_00252"/>
<evidence type="ECO:0000256" key="5">
    <source>
        <dbReference type="ARBA" id="ARBA00022989"/>
    </source>
</evidence>
<dbReference type="GO" id="GO:0005886">
    <property type="term" value="C:plasma membrane"/>
    <property type="evidence" value="ECO:0007669"/>
    <property type="project" value="UniProtKB-SubCell"/>
</dbReference>
<accession>A0A3D1JJ13</accession>
<evidence type="ECO:0000256" key="7">
    <source>
        <dbReference type="RuleBase" id="RU363032"/>
    </source>
</evidence>
<dbReference type="Pfam" id="PF00528">
    <property type="entry name" value="BPD_transp_1"/>
    <property type="match status" value="1"/>
</dbReference>
<feature type="transmembrane region" description="Helical" evidence="7">
    <location>
        <begin position="81"/>
        <end position="102"/>
    </location>
</feature>
<dbReference type="PANTHER" id="PTHR30043:SF1">
    <property type="entry name" value="ABC TRANSPORT SYSTEM PERMEASE PROTEIN P69"/>
    <property type="match status" value="1"/>
</dbReference>
<evidence type="ECO:0000256" key="6">
    <source>
        <dbReference type="ARBA" id="ARBA00023136"/>
    </source>
</evidence>
<dbReference type="EMBL" id="DPBP01000041">
    <property type="protein sequence ID" value="HCE18217.1"/>
    <property type="molecule type" value="Genomic_DNA"/>
</dbReference>
<keyword evidence="6 7" id="KW-0472">Membrane</keyword>
<dbReference type="InterPro" id="IPR035906">
    <property type="entry name" value="MetI-like_sf"/>
</dbReference>
<reference evidence="9 10" key="1">
    <citation type="journal article" date="2018" name="Nat. Biotechnol.">
        <title>A standardized bacterial taxonomy based on genome phylogeny substantially revises the tree of life.</title>
        <authorList>
            <person name="Parks D.H."/>
            <person name="Chuvochina M."/>
            <person name="Waite D.W."/>
            <person name="Rinke C."/>
            <person name="Skarshewski A."/>
            <person name="Chaumeil P.A."/>
            <person name="Hugenholtz P."/>
        </authorList>
    </citation>
    <scope>NUCLEOTIDE SEQUENCE [LARGE SCALE GENOMIC DNA]</scope>
    <source>
        <strain evidence="9">UBA8781</strain>
    </source>
</reference>
<evidence type="ECO:0000259" key="8">
    <source>
        <dbReference type="PROSITE" id="PS50928"/>
    </source>
</evidence>
<sequence>MGAGLSLVYLAIRWAIPPEDLASPGPWLRLARILVLLGASLLALAVFSFFSSILILSGSWLESHLGNFGFIGTFIADLGDILGMLLSVIAALGGAGLATSLAGSIGRHLSRRLPESGLKMLNVVLAAAAGALLLMLMMAALDWFYQFNNPLVTRIIPAGIGAILGAVIALRLGVHDELPVGMAIYFISRTIFNALRSIEALIMVIVFVVWVGIGPFAGVLALSLHTVAALAKLYSEQVESIMEGPIEAVSATGASRLQTIMYAVIPQIIPPYISFTMYRWDINVRMSTIIGFAGGGGIGFLLYQNINLLNYRAASAQMLAIAIVVASMDYLSAKLRERVI</sequence>